<evidence type="ECO:0000313" key="3">
    <source>
        <dbReference type="EMBL" id="PNP41766.1"/>
    </source>
</evidence>
<feature type="compositionally biased region" description="Basic and acidic residues" evidence="1">
    <location>
        <begin position="641"/>
        <end position="667"/>
    </location>
</feature>
<accession>A0A2K0T8B1</accession>
<dbReference type="Gene3D" id="1.10.720.30">
    <property type="entry name" value="SAP domain"/>
    <property type="match status" value="1"/>
</dbReference>
<dbReference type="EMBL" id="MTYH01000054">
    <property type="protein sequence ID" value="PNP41766.1"/>
    <property type="molecule type" value="Genomic_DNA"/>
</dbReference>
<feature type="compositionally biased region" description="Low complexity" evidence="1">
    <location>
        <begin position="137"/>
        <end position="156"/>
    </location>
</feature>
<dbReference type="PANTHER" id="PTHR47031:SF3">
    <property type="entry name" value="SAP DOMAIN-CONTAINING PROTEIN"/>
    <property type="match status" value="1"/>
</dbReference>
<dbReference type="InterPro" id="IPR036361">
    <property type="entry name" value="SAP_dom_sf"/>
</dbReference>
<organism evidence="3 4">
    <name type="scientific">Trichoderma gamsii</name>
    <dbReference type="NCBI Taxonomy" id="398673"/>
    <lineage>
        <taxon>Eukaryota</taxon>
        <taxon>Fungi</taxon>
        <taxon>Dikarya</taxon>
        <taxon>Ascomycota</taxon>
        <taxon>Pezizomycotina</taxon>
        <taxon>Sordariomycetes</taxon>
        <taxon>Hypocreomycetidae</taxon>
        <taxon>Hypocreales</taxon>
        <taxon>Hypocreaceae</taxon>
        <taxon>Trichoderma</taxon>
    </lineage>
</organism>
<feature type="compositionally biased region" description="Gly residues" evidence="1">
    <location>
        <begin position="490"/>
        <end position="507"/>
    </location>
</feature>
<dbReference type="InterPro" id="IPR034257">
    <property type="entry name" value="Acinus_RRM"/>
</dbReference>
<feature type="region of interest" description="Disordered" evidence="1">
    <location>
        <begin position="37"/>
        <end position="295"/>
    </location>
</feature>
<proteinExistence type="predicted"/>
<feature type="compositionally biased region" description="Basic and acidic residues" evidence="1">
    <location>
        <begin position="226"/>
        <end position="245"/>
    </location>
</feature>
<feature type="region of interest" description="Disordered" evidence="1">
    <location>
        <begin position="573"/>
        <end position="667"/>
    </location>
</feature>
<feature type="compositionally biased region" description="Basic and acidic residues" evidence="1">
    <location>
        <begin position="573"/>
        <end position="593"/>
    </location>
</feature>
<dbReference type="PROSITE" id="PS50800">
    <property type="entry name" value="SAP"/>
    <property type="match status" value="1"/>
</dbReference>
<feature type="compositionally biased region" description="Basic and acidic residues" evidence="1">
    <location>
        <begin position="270"/>
        <end position="286"/>
    </location>
</feature>
<gene>
    <name evidence="3" type="ORF">TGAMA5MH_06359</name>
</gene>
<evidence type="ECO:0000256" key="1">
    <source>
        <dbReference type="SAM" id="MobiDB-lite"/>
    </source>
</evidence>
<dbReference type="InterPro" id="IPR003034">
    <property type="entry name" value="SAP_dom"/>
</dbReference>
<reference evidence="3 4" key="1">
    <citation type="submission" date="2017-02" db="EMBL/GenBank/DDBJ databases">
        <title>Genomes of Trichoderma spp. with biocontrol activity.</title>
        <authorList>
            <person name="Gardiner D."/>
            <person name="Kazan K."/>
            <person name="Vos C."/>
            <person name="Harvey P."/>
        </authorList>
    </citation>
    <scope>NUCLEOTIDE SEQUENCE [LARGE SCALE GENOMIC DNA]</scope>
    <source>
        <strain evidence="3 4">A5MH</strain>
    </source>
</reference>
<protein>
    <recommendedName>
        <fullName evidence="2">SAP domain-containing protein</fullName>
    </recommendedName>
</protein>
<comment type="caution">
    <text evidence="3">The sequence shown here is derived from an EMBL/GenBank/DDBJ whole genome shotgun (WGS) entry which is preliminary data.</text>
</comment>
<sequence>MTDWSKLKVVDLKAELKSRGLPYAGLKGELIARLAAADAEAAQQEEENPEEEEKPQEPEPEPEVQPEQEVQPETQPEAQPEAPTEPAAVETENVEATPEPVALKPPSPIKERDPTPEAKANAVEEAQPAQQEEHNEPIAAAEPEPAAPAAEIPSEAAKSDDNVQGGEAAASSLPPAEVTPALIEQVTSSSSPKPEEQSTAQASIEPTPEAQKRKRRSHSPLPTEEDIARKRARSDKTANGDEIHATAEANEADVDMTGAGAPDFSPQTIDKGESDTKVTADSRKESPSPVANAPPVEMDFERDVEPAVHTPTAALYISNLMRPLRDVDILEHLGSLASTSSADSGQDRIVKFYLNSIRTHAFAVFDTELSATRVRTALHKCVWPNESNRKALSVDYIPPGKVDEWIDVEKAGGARSSSRWQVVYRPGPDGFEAVLESGSVSKARPTEPPPPSNIGADSTNAIPIGPRSHRERERERDRDRGMMPPPPTGPRGGRAGAGAGAGTGPGGRLSTSPLDHVVEKTHSWPPISYQMVSEDLARSRLDKMRSHYTRDKSRDFGREINRYSFENGDVFVDRGKEVFEGIRPPHREGDRRGGGGSGGGRGARSQGRRGPPPPFRQRSDRYLPGAGGGGGGSSYRSGGGRRRDSDDDRLSRRDDSRDRDYRDRRHR</sequence>
<feature type="region of interest" description="Disordered" evidence="1">
    <location>
        <begin position="438"/>
        <end position="513"/>
    </location>
</feature>
<dbReference type="Pfam" id="PF02037">
    <property type="entry name" value="SAP"/>
    <property type="match status" value="1"/>
</dbReference>
<dbReference type="SUPFAM" id="SSF68906">
    <property type="entry name" value="SAP domain"/>
    <property type="match status" value="1"/>
</dbReference>
<name>A0A2K0T8B1_9HYPO</name>
<dbReference type="AlphaFoldDB" id="A0A2K0T8B1"/>
<dbReference type="OrthoDB" id="5348404at2759"/>
<dbReference type="CDD" id="cd12432">
    <property type="entry name" value="RRM_ACINU"/>
    <property type="match status" value="1"/>
</dbReference>
<dbReference type="Proteomes" id="UP000236546">
    <property type="component" value="Unassembled WGS sequence"/>
</dbReference>
<feature type="compositionally biased region" description="Low complexity" evidence="1">
    <location>
        <begin position="67"/>
        <end position="91"/>
    </location>
</feature>
<feature type="compositionally biased region" description="Low complexity" evidence="1">
    <location>
        <begin position="120"/>
        <end position="130"/>
    </location>
</feature>
<feature type="compositionally biased region" description="Polar residues" evidence="1">
    <location>
        <begin position="185"/>
        <end position="204"/>
    </location>
</feature>
<evidence type="ECO:0000313" key="4">
    <source>
        <dbReference type="Proteomes" id="UP000236546"/>
    </source>
</evidence>
<dbReference type="PANTHER" id="PTHR47031">
    <property type="entry name" value="SAP DNA-BINDING DOMAIN-CONTAINING PROTEIN"/>
    <property type="match status" value="1"/>
</dbReference>
<feature type="domain" description="SAP" evidence="2">
    <location>
        <begin position="4"/>
        <end position="38"/>
    </location>
</feature>
<evidence type="ECO:0000259" key="2">
    <source>
        <dbReference type="PROSITE" id="PS50800"/>
    </source>
</evidence>
<dbReference type="SMART" id="SM00513">
    <property type="entry name" value="SAP"/>
    <property type="match status" value="1"/>
</dbReference>
<feature type="compositionally biased region" description="Acidic residues" evidence="1">
    <location>
        <begin position="43"/>
        <end position="66"/>
    </location>
</feature>
<feature type="compositionally biased region" description="Basic and acidic residues" evidence="1">
    <location>
        <begin position="468"/>
        <end position="481"/>
    </location>
</feature>